<dbReference type="EMBL" id="CVRI01000041">
    <property type="protein sequence ID" value="CRK95293.1"/>
    <property type="molecule type" value="Genomic_DNA"/>
</dbReference>
<dbReference type="Proteomes" id="UP000183832">
    <property type="component" value="Unassembled WGS sequence"/>
</dbReference>
<keyword evidence="1" id="KW-0812">Transmembrane</keyword>
<dbReference type="AlphaFoldDB" id="A0A1J1I4T8"/>
<name>A0A1J1I4T8_9DIPT</name>
<reference evidence="2 3" key="1">
    <citation type="submission" date="2015-04" db="EMBL/GenBank/DDBJ databases">
        <authorList>
            <person name="Syromyatnikov M.Y."/>
            <person name="Popov V.N."/>
        </authorList>
    </citation>
    <scope>NUCLEOTIDE SEQUENCE [LARGE SCALE GENOMIC DNA]</scope>
</reference>
<accession>A0A1J1I4T8</accession>
<evidence type="ECO:0000313" key="2">
    <source>
        <dbReference type="EMBL" id="CRK95293.1"/>
    </source>
</evidence>
<keyword evidence="3" id="KW-1185">Reference proteome</keyword>
<feature type="transmembrane region" description="Helical" evidence="1">
    <location>
        <begin position="103"/>
        <end position="121"/>
    </location>
</feature>
<protein>
    <submittedName>
        <fullName evidence="2">CLUMA_CG008666, isoform A</fullName>
    </submittedName>
</protein>
<evidence type="ECO:0000256" key="1">
    <source>
        <dbReference type="SAM" id="Phobius"/>
    </source>
</evidence>
<keyword evidence="1" id="KW-0472">Membrane</keyword>
<proteinExistence type="predicted"/>
<sequence length="140" mass="16667">MSKKIRKEIGKLFQTFRVFEKLYIKTNSDGSYERATDEPKEKRFPFRQIFLPALMEQNPHLDPERKGLMFNKKLPTYPVKAKSRKLSQLINKFSLKLKRTVKVFFHISIIIQLLLFLSTLIEENTAIKKNQDLVILKDFY</sequence>
<evidence type="ECO:0000313" key="3">
    <source>
        <dbReference type="Proteomes" id="UP000183832"/>
    </source>
</evidence>
<organism evidence="2 3">
    <name type="scientific">Clunio marinus</name>
    <dbReference type="NCBI Taxonomy" id="568069"/>
    <lineage>
        <taxon>Eukaryota</taxon>
        <taxon>Metazoa</taxon>
        <taxon>Ecdysozoa</taxon>
        <taxon>Arthropoda</taxon>
        <taxon>Hexapoda</taxon>
        <taxon>Insecta</taxon>
        <taxon>Pterygota</taxon>
        <taxon>Neoptera</taxon>
        <taxon>Endopterygota</taxon>
        <taxon>Diptera</taxon>
        <taxon>Nematocera</taxon>
        <taxon>Chironomoidea</taxon>
        <taxon>Chironomidae</taxon>
        <taxon>Clunio</taxon>
    </lineage>
</organism>
<gene>
    <name evidence="2" type="ORF">CLUMA_CG008666</name>
</gene>
<keyword evidence="1" id="KW-1133">Transmembrane helix</keyword>